<dbReference type="PROSITE" id="PS00156">
    <property type="entry name" value="OMPDECASE"/>
    <property type="match status" value="1"/>
</dbReference>
<dbReference type="InterPro" id="IPR011060">
    <property type="entry name" value="RibuloseP-bd_barrel"/>
</dbReference>
<feature type="active site" description="For OMPdecase activity" evidence="9">
    <location>
        <position position="69"/>
    </location>
</feature>
<evidence type="ECO:0000259" key="13">
    <source>
        <dbReference type="SMART" id="SM00934"/>
    </source>
</evidence>
<evidence type="ECO:0000256" key="12">
    <source>
        <dbReference type="SAM" id="MobiDB-lite"/>
    </source>
</evidence>
<evidence type="ECO:0000256" key="7">
    <source>
        <dbReference type="ARBA" id="ARBA00023239"/>
    </source>
</evidence>
<evidence type="ECO:0000256" key="2">
    <source>
        <dbReference type="ARBA" id="ARBA00004861"/>
    </source>
</evidence>
<dbReference type="CDD" id="cd04725">
    <property type="entry name" value="OMP_decarboxylase_like"/>
    <property type="match status" value="1"/>
</dbReference>
<dbReference type="Gene3D" id="3.20.20.70">
    <property type="entry name" value="Aldolase class I"/>
    <property type="match status" value="1"/>
</dbReference>
<dbReference type="GO" id="GO:0006207">
    <property type="term" value="P:'de novo' pyrimidine nucleobase biosynthetic process"/>
    <property type="evidence" value="ECO:0007669"/>
    <property type="project" value="InterPro"/>
</dbReference>
<evidence type="ECO:0000256" key="4">
    <source>
        <dbReference type="ARBA" id="ARBA00021923"/>
    </source>
</evidence>
<dbReference type="UniPathway" id="UPA00070">
    <property type="reaction ID" value="UER00120"/>
</dbReference>
<dbReference type="GO" id="GO:0004590">
    <property type="term" value="F:orotidine-5'-phosphate decarboxylase activity"/>
    <property type="evidence" value="ECO:0007669"/>
    <property type="project" value="UniProtKB-EC"/>
</dbReference>
<evidence type="ECO:0000256" key="10">
    <source>
        <dbReference type="PIRSR" id="PIRSR614732-2"/>
    </source>
</evidence>
<evidence type="ECO:0000313" key="15">
    <source>
        <dbReference type="Proteomes" id="UP000229098"/>
    </source>
</evidence>
<dbReference type="InterPro" id="IPR001754">
    <property type="entry name" value="OMPdeCOase_dom"/>
</dbReference>
<feature type="domain" description="Orotidine 5'-phosphate decarboxylase" evidence="13">
    <location>
        <begin position="6"/>
        <end position="231"/>
    </location>
</feature>
<evidence type="ECO:0000256" key="5">
    <source>
        <dbReference type="ARBA" id="ARBA00022793"/>
    </source>
</evidence>
<feature type="binding site" evidence="10">
    <location>
        <position position="124"/>
    </location>
    <ligand>
        <name>substrate</name>
    </ligand>
</feature>
<feature type="binding site" evidence="10">
    <location>
        <position position="184"/>
    </location>
    <ligand>
        <name>substrate</name>
    </ligand>
</feature>
<evidence type="ECO:0000256" key="9">
    <source>
        <dbReference type="PIRSR" id="PIRSR614732-1"/>
    </source>
</evidence>
<dbReference type="GO" id="GO:0005829">
    <property type="term" value="C:cytosol"/>
    <property type="evidence" value="ECO:0007669"/>
    <property type="project" value="TreeGrafter"/>
</dbReference>
<evidence type="ECO:0000313" key="14">
    <source>
        <dbReference type="EMBL" id="PJE64216.1"/>
    </source>
</evidence>
<dbReference type="InterPro" id="IPR018089">
    <property type="entry name" value="OMPdecase_AS"/>
</dbReference>
<dbReference type="InterPro" id="IPR014732">
    <property type="entry name" value="OMPdecase"/>
</dbReference>
<protein>
    <recommendedName>
        <fullName evidence="4 11">Orotidine 5'-phosphate decarboxylase</fullName>
        <ecNumber evidence="3 11">4.1.1.23</ecNumber>
    </recommendedName>
</protein>
<feature type="active site" description="For OMPdecase activity" evidence="9">
    <location>
        <position position="74"/>
    </location>
</feature>
<feature type="binding site" evidence="10">
    <location>
        <position position="215"/>
    </location>
    <ligand>
        <name>substrate</name>
    </ligand>
</feature>
<comment type="similarity">
    <text evidence="11">Belongs to the OMP decarboxylase family.</text>
</comment>
<evidence type="ECO:0000256" key="11">
    <source>
        <dbReference type="RuleBase" id="RU000512"/>
    </source>
</evidence>
<feature type="binding site" evidence="10">
    <location>
        <position position="195"/>
    </location>
    <ligand>
        <name>substrate</name>
    </ligand>
</feature>
<dbReference type="SMART" id="SM00934">
    <property type="entry name" value="OMPdecase"/>
    <property type="match status" value="1"/>
</dbReference>
<feature type="binding site" evidence="10">
    <location>
        <position position="43"/>
    </location>
    <ligand>
        <name>substrate</name>
    </ligand>
</feature>
<dbReference type="PANTHER" id="PTHR32119">
    <property type="entry name" value="OROTIDINE 5'-PHOSPHATE DECARBOXYLASE"/>
    <property type="match status" value="1"/>
</dbReference>
<dbReference type="Proteomes" id="UP000229098">
    <property type="component" value="Unassembled WGS sequence"/>
</dbReference>
<accession>A0A2M8KWC1</accession>
<dbReference type="GO" id="GO:0044205">
    <property type="term" value="P:'de novo' UMP biosynthetic process"/>
    <property type="evidence" value="ECO:0007669"/>
    <property type="project" value="UniProtKB-UniPathway"/>
</dbReference>
<comment type="function">
    <text evidence="1">Catalyzes the decarboxylation of orotidine 5'-monophosphate (OMP) to uridine 5'-monophosphate (UMP).</text>
</comment>
<organism evidence="14 15">
    <name type="scientific">Candidatus Ryanbacteria bacterium CG10_big_fil_rev_8_21_14_0_10_43_42</name>
    <dbReference type="NCBI Taxonomy" id="1974864"/>
    <lineage>
        <taxon>Bacteria</taxon>
        <taxon>Candidatus Ryaniibacteriota</taxon>
    </lineage>
</organism>
<name>A0A2M8KWC1_9BACT</name>
<dbReference type="Pfam" id="PF00215">
    <property type="entry name" value="OMPdecase"/>
    <property type="match status" value="1"/>
</dbReference>
<feature type="binding site" evidence="10">
    <location>
        <position position="216"/>
    </location>
    <ligand>
        <name>substrate</name>
    </ligand>
</feature>
<evidence type="ECO:0000256" key="8">
    <source>
        <dbReference type="ARBA" id="ARBA00049157"/>
    </source>
</evidence>
<feature type="region of interest" description="Disordered" evidence="12">
    <location>
        <begin position="221"/>
        <end position="242"/>
    </location>
</feature>
<reference evidence="15" key="1">
    <citation type="submission" date="2017-09" db="EMBL/GenBank/DDBJ databases">
        <title>Depth-based differentiation of microbial function through sediment-hosted aquifers and enrichment of novel symbionts in the deep terrestrial subsurface.</title>
        <authorList>
            <person name="Probst A.J."/>
            <person name="Ladd B."/>
            <person name="Jarett J.K."/>
            <person name="Geller-Mcgrath D.E."/>
            <person name="Sieber C.M.K."/>
            <person name="Emerson J.B."/>
            <person name="Anantharaman K."/>
            <person name="Thomas B.C."/>
            <person name="Malmstrom R."/>
            <person name="Stieglmeier M."/>
            <person name="Klingl A."/>
            <person name="Woyke T."/>
            <person name="Ryan C.M."/>
            <person name="Banfield J.F."/>
        </authorList>
    </citation>
    <scope>NUCLEOTIDE SEQUENCE [LARGE SCALE GENOMIC DNA]</scope>
</reference>
<comment type="catalytic activity">
    <reaction evidence="8 11">
        <text>orotidine 5'-phosphate + H(+) = UMP + CO2</text>
        <dbReference type="Rhea" id="RHEA:11596"/>
        <dbReference type="ChEBI" id="CHEBI:15378"/>
        <dbReference type="ChEBI" id="CHEBI:16526"/>
        <dbReference type="ChEBI" id="CHEBI:57538"/>
        <dbReference type="ChEBI" id="CHEBI:57865"/>
        <dbReference type="EC" id="4.1.1.23"/>
    </reaction>
</comment>
<keyword evidence="5 11" id="KW-0210">Decarboxylase</keyword>
<keyword evidence="6 11" id="KW-0665">Pyrimidine biosynthesis</keyword>
<evidence type="ECO:0000256" key="3">
    <source>
        <dbReference type="ARBA" id="ARBA00012321"/>
    </source>
</evidence>
<feature type="compositionally biased region" description="Basic and acidic residues" evidence="12">
    <location>
        <begin position="221"/>
        <end position="236"/>
    </location>
</feature>
<dbReference type="InterPro" id="IPR013785">
    <property type="entry name" value="Aldolase_TIM"/>
</dbReference>
<comment type="caution">
    <text evidence="14">The sequence shown here is derived from an EMBL/GenBank/DDBJ whole genome shotgun (WGS) entry which is preliminary data.</text>
</comment>
<dbReference type="EMBL" id="PFEF01000008">
    <property type="protein sequence ID" value="PJE64216.1"/>
    <property type="molecule type" value="Genomic_DNA"/>
</dbReference>
<dbReference type="SUPFAM" id="SSF51366">
    <property type="entry name" value="Ribulose-phoshate binding barrel"/>
    <property type="match status" value="1"/>
</dbReference>
<dbReference type="AlphaFoldDB" id="A0A2M8KWC1"/>
<evidence type="ECO:0000256" key="6">
    <source>
        <dbReference type="ARBA" id="ARBA00022975"/>
    </source>
</evidence>
<feature type="active site" description="For OMPdecase activity" evidence="9">
    <location>
        <position position="71"/>
    </location>
</feature>
<keyword evidence="7 11" id="KW-0456">Lyase</keyword>
<dbReference type="NCBIfam" id="TIGR01740">
    <property type="entry name" value="pyrF"/>
    <property type="match status" value="1"/>
</dbReference>
<sequence>MDIEERLIIAADYDPEKSGGVKDVVRNVLNLADNLEGLGVYIKVNSALRVAGYYLINKLHDRGLKVFADLKLIDIPNTMKTDALLLADYFPEILTVMCCAGTSGMRAVQNVLSKTKVLGVTVLTSLNDEECRSVFNCSVNDGVLRFAHMAKLAGLNELVISPKEVEVIKNNFDSEFWLNTPGIRPEWNLVEGDDQSRFLTPVQAIRNGATRIVVGRPITKDKNPREATERTLEEIRQGLSEN</sequence>
<proteinExistence type="inferred from homology"/>
<evidence type="ECO:0000256" key="1">
    <source>
        <dbReference type="ARBA" id="ARBA00002356"/>
    </source>
</evidence>
<dbReference type="PANTHER" id="PTHR32119:SF2">
    <property type="entry name" value="OROTIDINE 5'-PHOSPHATE DECARBOXYLASE"/>
    <property type="match status" value="1"/>
</dbReference>
<gene>
    <name evidence="14" type="primary">pyrF</name>
    <name evidence="14" type="ORF">COU90_03910</name>
</gene>
<dbReference type="EC" id="4.1.1.23" evidence="3 11"/>
<comment type="pathway">
    <text evidence="2 11">Pyrimidine metabolism; UMP biosynthesis via de novo pathway; UMP from orotate: step 2/2.</text>
</comment>